<keyword evidence="1" id="KW-0175">Coiled coil</keyword>
<dbReference type="SMART" id="SM00150">
    <property type="entry name" value="SPEC"/>
    <property type="match status" value="4"/>
</dbReference>
<sequence length="804" mass="93230">MSSQKYKVKSAEEFDEEFKGKVTAFSRALRGLEDRAKKCESLKLLEKESSKTISYEGGDQKYMLDWQPYLNDCKRRLSRSLEKLKEIQNHRKQRKISFIGSIKEALPSWSKKKTSKHILLYQLINDTDDCQNLLTDIVNQIKPADDLTSLANKIFQERDSNQNDEISKDLEGITIRWNSLCQDVINKSGSLESVGLEVDREYKNLNKWYEKYDTLNTWLYFNEKVLDEKSPGNTMAIIKEHLEKNQGQLKNVKDRKPNLEEVTQEAHSLLESGRLDMGDAERVERYKEELDTRYTALIDRLLATQNRLHSSMHELRKSPQETVEKTEKTETTIVEASLEPNHKPPPKIISPFHKEDETKSNEQKVQDSMAVVKKTITQEDRWILRTRTEGGKERIHEETMKAFESSLDVCWKSLNDLDEESLQKFSAVGSNIKEVREQLDEIQDLEQKMSKEDASFRSVKETFEATEGKNLMKQEARDRLQRKVDDLNSRWEEMWRSHDVNKDRLVQAILIMGGQWMGRVNENLDDLEEDIKSIDIKDGDWESLRNSEQKHKEIMDKIGSYEVSVGGAVDVAREVQRRDLVTEETGETITHETGELEDRLERLKAEAEDKKKRISESLRKIEHSTAVHEVMVPSSVSVAHSAPDQINGDSDEGFVEPKRHFFQRKVTYESIITKKMKEMKKESKAMNEWMDETEKLVGSLRIDMDPKKASRVQQKIDARLEEVNEKQSKVNRVIQLSKEIENETIDPNVSEPFVKEAKALEERWAKNKDLLENHGETDAASKASSGSCCILFLKKRLLPVWSVN</sequence>
<dbReference type="SUPFAM" id="SSF46966">
    <property type="entry name" value="Spectrin repeat"/>
    <property type="match status" value="4"/>
</dbReference>
<proteinExistence type="predicted"/>
<comment type="caution">
    <text evidence="2">The sequence shown here is derived from an EMBL/GenBank/DDBJ whole genome shotgun (WGS) entry which is preliminary data.</text>
</comment>
<dbReference type="EMBL" id="LSMT01000070">
    <property type="protein sequence ID" value="PFX29132.1"/>
    <property type="molecule type" value="Genomic_DNA"/>
</dbReference>
<dbReference type="InterPro" id="IPR018159">
    <property type="entry name" value="Spectrin/alpha-actinin"/>
</dbReference>
<evidence type="ECO:0008006" key="4">
    <source>
        <dbReference type="Google" id="ProtNLM"/>
    </source>
</evidence>
<protein>
    <recommendedName>
        <fullName evidence="4">Dystrophin</fullName>
    </recommendedName>
</protein>
<evidence type="ECO:0000313" key="2">
    <source>
        <dbReference type="EMBL" id="PFX29132.1"/>
    </source>
</evidence>
<feature type="coiled-coil region" evidence="1">
    <location>
        <begin position="593"/>
        <end position="624"/>
    </location>
</feature>
<evidence type="ECO:0000313" key="3">
    <source>
        <dbReference type="Proteomes" id="UP000225706"/>
    </source>
</evidence>
<accession>A0A2B4SKW2</accession>
<dbReference type="Proteomes" id="UP000225706">
    <property type="component" value="Unassembled WGS sequence"/>
</dbReference>
<gene>
    <name evidence="2" type="ORF">AWC38_SpisGene6109</name>
</gene>
<evidence type="ECO:0000256" key="1">
    <source>
        <dbReference type="SAM" id="Coils"/>
    </source>
</evidence>
<dbReference type="Gene3D" id="1.20.58.60">
    <property type="match status" value="4"/>
</dbReference>
<reference evidence="3" key="1">
    <citation type="journal article" date="2017" name="bioRxiv">
        <title>Comparative analysis of the genomes of Stylophora pistillata and Acropora digitifera provides evidence for extensive differences between species of corals.</title>
        <authorList>
            <person name="Voolstra C.R."/>
            <person name="Li Y."/>
            <person name="Liew Y.J."/>
            <person name="Baumgarten S."/>
            <person name="Zoccola D."/>
            <person name="Flot J.-F."/>
            <person name="Tambutte S."/>
            <person name="Allemand D."/>
            <person name="Aranda M."/>
        </authorList>
    </citation>
    <scope>NUCLEOTIDE SEQUENCE [LARGE SCALE GENOMIC DNA]</scope>
</reference>
<dbReference type="InterPro" id="IPR002017">
    <property type="entry name" value="Spectrin_repeat"/>
</dbReference>
<name>A0A2B4SKW2_STYPI</name>
<keyword evidence="3" id="KW-1185">Reference proteome</keyword>
<dbReference type="AlphaFoldDB" id="A0A2B4SKW2"/>
<dbReference type="OrthoDB" id="5974066at2759"/>
<feature type="coiled-coil region" evidence="1">
    <location>
        <begin position="432"/>
        <end position="490"/>
    </location>
</feature>
<dbReference type="Pfam" id="PF00435">
    <property type="entry name" value="Spectrin"/>
    <property type="match status" value="1"/>
</dbReference>
<organism evidence="2 3">
    <name type="scientific">Stylophora pistillata</name>
    <name type="common">Smooth cauliflower coral</name>
    <dbReference type="NCBI Taxonomy" id="50429"/>
    <lineage>
        <taxon>Eukaryota</taxon>
        <taxon>Metazoa</taxon>
        <taxon>Cnidaria</taxon>
        <taxon>Anthozoa</taxon>
        <taxon>Hexacorallia</taxon>
        <taxon>Scleractinia</taxon>
        <taxon>Astrocoeniina</taxon>
        <taxon>Pocilloporidae</taxon>
        <taxon>Stylophora</taxon>
    </lineage>
</organism>